<accession>A0A3M7SBG6</accession>
<evidence type="ECO:0000313" key="1">
    <source>
        <dbReference type="EMBL" id="RNA32995.1"/>
    </source>
</evidence>
<name>A0A3M7SBG6_BRAPC</name>
<comment type="caution">
    <text evidence="1">The sequence shown here is derived from an EMBL/GenBank/DDBJ whole genome shotgun (WGS) entry which is preliminary data.</text>
</comment>
<evidence type="ECO:0000313" key="2">
    <source>
        <dbReference type="Proteomes" id="UP000276133"/>
    </source>
</evidence>
<reference evidence="1 2" key="1">
    <citation type="journal article" date="2018" name="Sci. Rep.">
        <title>Genomic signatures of local adaptation to the degree of environmental predictability in rotifers.</title>
        <authorList>
            <person name="Franch-Gras L."/>
            <person name="Hahn C."/>
            <person name="Garcia-Roger E.M."/>
            <person name="Carmona M.J."/>
            <person name="Serra M."/>
            <person name="Gomez A."/>
        </authorList>
    </citation>
    <scope>NUCLEOTIDE SEQUENCE [LARGE SCALE GENOMIC DNA]</scope>
    <source>
        <strain evidence="1">HYR1</strain>
    </source>
</reference>
<organism evidence="1 2">
    <name type="scientific">Brachionus plicatilis</name>
    <name type="common">Marine rotifer</name>
    <name type="synonym">Brachionus muelleri</name>
    <dbReference type="NCBI Taxonomy" id="10195"/>
    <lineage>
        <taxon>Eukaryota</taxon>
        <taxon>Metazoa</taxon>
        <taxon>Spiralia</taxon>
        <taxon>Gnathifera</taxon>
        <taxon>Rotifera</taxon>
        <taxon>Eurotatoria</taxon>
        <taxon>Monogononta</taxon>
        <taxon>Pseudotrocha</taxon>
        <taxon>Ploima</taxon>
        <taxon>Brachionidae</taxon>
        <taxon>Brachionus</taxon>
    </lineage>
</organism>
<dbReference type="Proteomes" id="UP000276133">
    <property type="component" value="Unassembled WGS sequence"/>
</dbReference>
<protein>
    <submittedName>
        <fullName evidence="1">Uncharacterized protein</fullName>
    </submittedName>
</protein>
<dbReference type="EMBL" id="REGN01001715">
    <property type="protein sequence ID" value="RNA32995.1"/>
    <property type="molecule type" value="Genomic_DNA"/>
</dbReference>
<sequence>MKSWPNSHLFCAKTSIAFSFLVWAAINFNSMQIILTKRFKSWVQKAWINIMKFDDRQLALDWIQQQKIWSYLKDYDTDEGRKDVC</sequence>
<dbReference type="AlphaFoldDB" id="A0A3M7SBG6"/>
<keyword evidence="2" id="KW-1185">Reference proteome</keyword>
<gene>
    <name evidence="1" type="ORF">BpHYR1_037727</name>
</gene>
<proteinExistence type="predicted"/>